<keyword evidence="3 5" id="KW-0067">ATP-binding</keyword>
<dbReference type="InterPro" id="IPR003593">
    <property type="entry name" value="AAA+_ATPase"/>
</dbReference>
<evidence type="ECO:0000256" key="2">
    <source>
        <dbReference type="ARBA" id="ARBA00022741"/>
    </source>
</evidence>
<dbReference type="Pfam" id="PF12399">
    <property type="entry name" value="BCA_ABC_TP_C"/>
    <property type="match status" value="1"/>
</dbReference>
<evidence type="ECO:0000313" key="6">
    <source>
        <dbReference type="Proteomes" id="UP000283587"/>
    </source>
</evidence>
<dbReference type="OrthoDB" id="9806149at2"/>
<dbReference type="PANTHER" id="PTHR45772:SF9">
    <property type="entry name" value="CONSERVED COMPONENT OF ABC TRANSPORTER FOR NATURAL AMINO ACIDS"/>
    <property type="match status" value="1"/>
</dbReference>
<dbReference type="SUPFAM" id="SSF52540">
    <property type="entry name" value="P-loop containing nucleoside triphosphate hydrolases"/>
    <property type="match status" value="1"/>
</dbReference>
<feature type="domain" description="ABC transporter" evidence="4">
    <location>
        <begin position="4"/>
        <end position="251"/>
    </location>
</feature>
<dbReference type="Gene3D" id="3.40.50.300">
    <property type="entry name" value="P-loop containing nucleotide triphosphate hydrolases"/>
    <property type="match status" value="1"/>
</dbReference>
<dbReference type="GO" id="GO:0005886">
    <property type="term" value="C:plasma membrane"/>
    <property type="evidence" value="ECO:0007669"/>
    <property type="project" value="TreeGrafter"/>
</dbReference>
<dbReference type="FunFam" id="3.40.50.300:FF:000421">
    <property type="entry name" value="Branched-chain amino acid ABC transporter ATP-binding protein"/>
    <property type="match status" value="1"/>
</dbReference>
<dbReference type="PROSITE" id="PS50893">
    <property type="entry name" value="ABC_TRANSPORTER_2"/>
    <property type="match status" value="1"/>
</dbReference>
<evidence type="ECO:0000256" key="3">
    <source>
        <dbReference type="ARBA" id="ARBA00022840"/>
    </source>
</evidence>
<dbReference type="InterPro" id="IPR032823">
    <property type="entry name" value="BCA_ABC_TP_C"/>
</dbReference>
<name>A0A419AAW1_9RHOB</name>
<sequence length="252" mass="26979">MTDLVLENVHKNFGGVVASNDVSMRVPAGRITGLIGPNGAGKTTLINLITGMLSLSSGKVLFGGHDISAEPADRVARAGMGRTFQNIRLQKEASVLANVMIGFHRHETCSLIAAILGLPSSRREDALLRQKAMALLGRFGMAGDADSPAGSLAYGHQRKVEMMRALATDPDLILLDEPVAGMNDVEALQLGRIFRELADEGKAILLIEHNMRFVQELCDHVYVLDGGRLIAEGTPRDVVADPAVITAYLGEE</sequence>
<dbReference type="InterPro" id="IPR003439">
    <property type="entry name" value="ABC_transporter-like_ATP-bd"/>
</dbReference>
<dbReference type="CDD" id="cd03219">
    <property type="entry name" value="ABC_Mj1267_LivG_branched"/>
    <property type="match status" value="1"/>
</dbReference>
<reference evidence="6" key="1">
    <citation type="submission" date="2018-09" db="EMBL/GenBank/DDBJ databases">
        <title>Paracoccus onubensis nov. sp. a moderate halophilic bacterium isolated from Gruta de las Maravillas (Aracena, Spain).</title>
        <authorList>
            <person name="Jurado V."/>
            <person name="Gutierrez-Patricio S."/>
            <person name="Gonzalez-Pimentel J.L."/>
            <person name="Miller A.Z."/>
            <person name="Laiz L."/>
            <person name="Saiz-Jimenez C."/>
        </authorList>
    </citation>
    <scope>NUCLEOTIDE SEQUENCE [LARGE SCALE GENOMIC DNA]</scope>
    <source>
        <strain evidence="6">DSM 26381</strain>
    </source>
</reference>
<proteinExistence type="predicted"/>
<gene>
    <name evidence="5" type="ORF">D3P05_03670</name>
</gene>
<dbReference type="GO" id="GO:0005524">
    <property type="term" value="F:ATP binding"/>
    <property type="evidence" value="ECO:0007669"/>
    <property type="project" value="UniProtKB-KW"/>
</dbReference>
<keyword evidence="6" id="KW-1185">Reference proteome</keyword>
<organism evidence="5 6">
    <name type="scientific">Paracoccus siganidrum</name>
    <dbReference type="NCBI Taxonomy" id="1276757"/>
    <lineage>
        <taxon>Bacteria</taxon>
        <taxon>Pseudomonadati</taxon>
        <taxon>Pseudomonadota</taxon>
        <taxon>Alphaproteobacteria</taxon>
        <taxon>Rhodobacterales</taxon>
        <taxon>Paracoccaceae</taxon>
        <taxon>Paracoccus</taxon>
    </lineage>
</organism>
<keyword evidence="2" id="KW-0547">Nucleotide-binding</keyword>
<evidence type="ECO:0000259" key="4">
    <source>
        <dbReference type="PROSITE" id="PS50893"/>
    </source>
</evidence>
<dbReference type="AlphaFoldDB" id="A0A419AAW1"/>
<dbReference type="EMBL" id="QZEW01000011">
    <property type="protein sequence ID" value="RJL20260.1"/>
    <property type="molecule type" value="Genomic_DNA"/>
</dbReference>
<dbReference type="SMART" id="SM00382">
    <property type="entry name" value="AAA"/>
    <property type="match status" value="1"/>
</dbReference>
<dbReference type="InterPro" id="IPR027417">
    <property type="entry name" value="P-loop_NTPase"/>
</dbReference>
<dbReference type="PANTHER" id="PTHR45772">
    <property type="entry name" value="CONSERVED COMPONENT OF ABC TRANSPORTER FOR NATURAL AMINO ACIDS-RELATED"/>
    <property type="match status" value="1"/>
</dbReference>
<dbReference type="InterPro" id="IPR051120">
    <property type="entry name" value="ABC_AA/LPS_Transport"/>
</dbReference>
<dbReference type="GO" id="GO:0016887">
    <property type="term" value="F:ATP hydrolysis activity"/>
    <property type="evidence" value="ECO:0007669"/>
    <property type="project" value="InterPro"/>
</dbReference>
<keyword evidence="1" id="KW-0813">Transport</keyword>
<dbReference type="RefSeq" id="WP_119896834.1">
    <property type="nucleotide sequence ID" value="NZ_QNRC01000022.1"/>
</dbReference>
<dbReference type="Proteomes" id="UP000283587">
    <property type="component" value="Unassembled WGS sequence"/>
</dbReference>
<evidence type="ECO:0000313" key="5">
    <source>
        <dbReference type="EMBL" id="RJL20260.1"/>
    </source>
</evidence>
<accession>A0A419AAW1</accession>
<protein>
    <submittedName>
        <fullName evidence="5">ABC transporter ATP-binding protein</fullName>
    </submittedName>
</protein>
<evidence type="ECO:0000256" key="1">
    <source>
        <dbReference type="ARBA" id="ARBA00022448"/>
    </source>
</evidence>
<comment type="caution">
    <text evidence="5">The sequence shown here is derived from an EMBL/GenBank/DDBJ whole genome shotgun (WGS) entry which is preliminary data.</text>
</comment>
<dbReference type="Pfam" id="PF00005">
    <property type="entry name" value="ABC_tran"/>
    <property type="match status" value="1"/>
</dbReference>